<keyword evidence="2" id="KW-0812">Transmembrane</keyword>
<keyword evidence="2" id="KW-0472">Membrane</keyword>
<evidence type="ECO:0000256" key="2">
    <source>
        <dbReference type="SAM" id="Phobius"/>
    </source>
</evidence>
<evidence type="ECO:0000313" key="4">
    <source>
        <dbReference type="Proteomes" id="UP000176850"/>
    </source>
</evidence>
<organism evidence="3 4">
    <name type="scientific">Candidatus Roizmanbacteria bacterium RIFCSPHIGHO2_01_FULL_39_24</name>
    <dbReference type="NCBI Taxonomy" id="1802032"/>
    <lineage>
        <taxon>Bacteria</taxon>
        <taxon>Candidatus Roizmaniibacteriota</taxon>
    </lineage>
</organism>
<feature type="transmembrane region" description="Helical" evidence="2">
    <location>
        <begin position="6"/>
        <end position="26"/>
    </location>
</feature>
<protein>
    <submittedName>
        <fullName evidence="3">Uncharacterized protein</fullName>
    </submittedName>
</protein>
<reference evidence="3 4" key="1">
    <citation type="journal article" date="2016" name="Nat. Commun.">
        <title>Thousands of microbial genomes shed light on interconnected biogeochemical processes in an aquifer system.</title>
        <authorList>
            <person name="Anantharaman K."/>
            <person name="Brown C.T."/>
            <person name="Hug L.A."/>
            <person name="Sharon I."/>
            <person name="Castelle C.J."/>
            <person name="Probst A.J."/>
            <person name="Thomas B.C."/>
            <person name="Singh A."/>
            <person name="Wilkins M.J."/>
            <person name="Karaoz U."/>
            <person name="Brodie E.L."/>
            <person name="Williams K.H."/>
            <person name="Hubbard S.S."/>
            <person name="Banfield J.F."/>
        </authorList>
    </citation>
    <scope>NUCLEOTIDE SEQUENCE [LARGE SCALE GENOMIC DNA]</scope>
</reference>
<dbReference type="AlphaFoldDB" id="A0A1F7GIF1"/>
<dbReference type="Proteomes" id="UP000176850">
    <property type="component" value="Unassembled WGS sequence"/>
</dbReference>
<evidence type="ECO:0000256" key="1">
    <source>
        <dbReference type="SAM" id="MobiDB-lite"/>
    </source>
</evidence>
<evidence type="ECO:0000313" key="3">
    <source>
        <dbReference type="EMBL" id="OGK18788.1"/>
    </source>
</evidence>
<proteinExistence type="predicted"/>
<keyword evidence="2" id="KW-1133">Transmembrane helix</keyword>
<feature type="region of interest" description="Disordered" evidence="1">
    <location>
        <begin position="316"/>
        <end position="367"/>
    </location>
</feature>
<feature type="compositionally biased region" description="Polar residues" evidence="1">
    <location>
        <begin position="333"/>
        <end position="358"/>
    </location>
</feature>
<accession>A0A1F7GIF1</accession>
<comment type="caution">
    <text evidence="3">The sequence shown here is derived from an EMBL/GenBank/DDBJ whole genome shotgun (WGS) entry which is preliminary data.</text>
</comment>
<sequence length="367" mass="40556">MNQKLIAGVVGLVALGFVGYFTLNIVNKSAKTDFSAKGGPASSWDFGDAPDGAQGQFPSLLASNGARVKKTDDVWLGQAVTIEKDSKQINVDEVDDGVKLNAKPCKQSTAYFLVRVKNPGKMKGVAYLNLYADWNKDNRWSDSDKCAQEWVVRNFPIDLAKQTDEIAVYAPQFTAGENVEEIWYRGVVTFDQKMNESATGEFASGEIEDYGPSESQKEYWLYCDPYPLVLNHGEEKTVTIKADPFSQKIKSVALSTLVAPDNAIRKITQKGNSFTYKSKKVDGPKRDEPDFISYSAEFTDGEEWWDFCPVTVHHDEPTIETPSRRSFPIPSETPAQIETGSGGSTKTEPPKSPQTDSHPIQEGARAL</sequence>
<name>A0A1F7GIF1_9BACT</name>
<dbReference type="EMBL" id="MFZH01000025">
    <property type="protein sequence ID" value="OGK18788.1"/>
    <property type="molecule type" value="Genomic_DNA"/>
</dbReference>
<gene>
    <name evidence="3" type="ORF">A2799_03890</name>
</gene>